<organism evidence="2 3">
    <name type="scientific">Pseudonocardia kongjuensis</name>
    <dbReference type="NCBI Taxonomy" id="102227"/>
    <lineage>
        <taxon>Bacteria</taxon>
        <taxon>Bacillati</taxon>
        <taxon>Actinomycetota</taxon>
        <taxon>Actinomycetes</taxon>
        <taxon>Pseudonocardiales</taxon>
        <taxon>Pseudonocardiaceae</taxon>
        <taxon>Pseudonocardia</taxon>
    </lineage>
</organism>
<dbReference type="CDD" id="cd06193">
    <property type="entry name" value="siderophore_interacting"/>
    <property type="match status" value="1"/>
</dbReference>
<dbReference type="SUPFAM" id="SSF63380">
    <property type="entry name" value="Riboflavin synthase domain-like"/>
    <property type="match status" value="1"/>
</dbReference>
<dbReference type="PANTHER" id="PTHR30157">
    <property type="entry name" value="FERRIC REDUCTASE, NADPH-DEPENDENT"/>
    <property type="match status" value="1"/>
</dbReference>
<evidence type="ECO:0000259" key="1">
    <source>
        <dbReference type="PROSITE" id="PS51384"/>
    </source>
</evidence>
<dbReference type="Proteomes" id="UP001501414">
    <property type="component" value="Unassembled WGS sequence"/>
</dbReference>
<dbReference type="InterPro" id="IPR039261">
    <property type="entry name" value="FNR_nucleotide-bd"/>
</dbReference>
<accession>A0ABP4I740</accession>
<dbReference type="EMBL" id="BAAAJK010000004">
    <property type="protein sequence ID" value="GAA1383328.1"/>
    <property type="molecule type" value="Genomic_DNA"/>
</dbReference>
<comment type="caution">
    <text evidence="2">The sequence shown here is derived from an EMBL/GenBank/DDBJ whole genome shotgun (WGS) entry which is preliminary data.</text>
</comment>
<sequence>MSPTSTTDTAGPATGYRPRIHRAVVTGVRRLGPGMVRVGFGGDDLADYPTTGIGDEYVRVFFPDTPDEPVRMPFVNDNGWDFPDGVEPSEMRTYTIRGHRPGTDPRIEIDFVLHDGGIAAAWAEQAQAGQVVAVNPPRGLYERPAGARRQIVVADEPGLPAALRIAELTAGEVPTVLLAEVRGAGFELTADLPDGTGIEYVWLRGGNGHGPSGLAGALRRLALDDTTYVWAATEGRINREIRRLVRHERGLPAGFYKCVAYWTDRAEEWTARFDAQGTDFRARVEAVYAGDGDLEDMIDEVQRMYDAAGL</sequence>
<dbReference type="PROSITE" id="PS51384">
    <property type="entry name" value="FAD_FR"/>
    <property type="match status" value="1"/>
</dbReference>
<proteinExistence type="predicted"/>
<dbReference type="InterPro" id="IPR007037">
    <property type="entry name" value="SIP_rossman_dom"/>
</dbReference>
<dbReference type="Gene3D" id="3.40.50.80">
    <property type="entry name" value="Nucleotide-binding domain of ferredoxin-NADP reductase (FNR) module"/>
    <property type="match status" value="1"/>
</dbReference>
<dbReference type="InterPro" id="IPR017927">
    <property type="entry name" value="FAD-bd_FR_type"/>
</dbReference>
<feature type="domain" description="FAD-binding FR-type" evidence="1">
    <location>
        <begin position="18"/>
        <end position="144"/>
    </location>
</feature>
<evidence type="ECO:0000313" key="3">
    <source>
        <dbReference type="Proteomes" id="UP001501414"/>
    </source>
</evidence>
<dbReference type="Pfam" id="PF04954">
    <property type="entry name" value="SIP"/>
    <property type="match status" value="1"/>
</dbReference>
<dbReference type="InterPro" id="IPR039374">
    <property type="entry name" value="SIP_fam"/>
</dbReference>
<evidence type="ECO:0000313" key="2">
    <source>
        <dbReference type="EMBL" id="GAA1383328.1"/>
    </source>
</evidence>
<dbReference type="InterPro" id="IPR017938">
    <property type="entry name" value="Riboflavin_synthase-like_b-brl"/>
</dbReference>
<dbReference type="InterPro" id="IPR013113">
    <property type="entry name" value="SIP_FAD-bd"/>
</dbReference>
<reference evidence="3" key="1">
    <citation type="journal article" date="2019" name="Int. J. Syst. Evol. Microbiol.">
        <title>The Global Catalogue of Microorganisms (GCM) 10K type strain sequencing project: providing services to taxonomists for standard genome sequencing and annotation.</title>
        <authorList>
            <consortium name="The Broad Institute Genomics Platform"/>
            <consortium name="The Broad Institute Genome Sequencing Center for Infectious Disease"/>
            <person name="Wu L."/>
            <person name="Ma J."/>
        </authorList>
    </citation>
    <scope>NUCLEOTIDE SEQUENCE [LARGE SCALE GENOMIC DNA]</scope>
    <source>
        <strain evidence="3">JCM 11896</strain>
    </source>
</reference>
<protein>
    <submittedName>
        <fullName evidence="2">Siderophore-interacting protein</fullName>
    </submittedName>
</protein>
<dbReference type="Gene3D" id="2.40.30.10">
    <property type="entry name" value="Translation factors"/>
    <property type="match status" value="1"/>
</dbReference>
<dbReference type="PANTHER" id="PTHR30157:SF0">
    <property type="entry name" value="NADPH-DEPENDENT FERRIC-CHELATE REDUCTASE"/>
    <property type="match status" value="1"/>
</dbReference>
<dbReference type="Pfam" id="PF08021">
    <property type="entry name" value="FAD_binding_9"/>
    <property type="match status" value="1"/>
</dbReference>
<dbReference type="RefSeq" id="WP_344019258.1">
    <property type="nucleotide sequence ID" value="NZ_BAAAJK010000004.1"/>
</dbReference>
<gene>
    <name evidence="2" type="ORF">GCM10009613_12610</name>
</gene>
<name>A0ABP4I740_9PSEU</name>
<keyword evidence="3" id="KW-1185">Reference proteome</keyword>